<keyword evidence="3" id="KW-1185">Reference proteome</keyword>
<name>A0A5J4JDT8_9BACI</name>
<gene>
    <name evidence="2" type="ORF">BpJC7_07920</name>
</gene>
<evidence type="ECO:0000313" key="2">
    <source>
        <dbReference type="EMBL" id="GER69489.1"/>
    </source>
</evidence>
<evidence type="ECO:0000313" key="3">
    <source>
        <dbReference type="Proteomes" id="UP000391919"/>
    </source>
</evidence>
<feature type="region of interest" description="Disordered" evidence="1">
    <location>
        <begin position="22"/>
        <end position="53"/>
    </location>
</feature>
<evidence type="ECO:0000256" key="1">
    <source>
        <dbReference type="SAM" id="MobiDB-lite"/>
    </source>
</evidence>
<dbReference type="PROSITE" id="PS51257">
    <property type="entry name" value="PROKAR_LIPOPROTEIN"/>
    <property type="match status" value="1"/>
</dbReference>
<dbReference type="AlphaFoldDB" id="A0A5J4JDT8"/>
<protein>
    <recommendedName>
        <fullName evidence="4">Lipoprotein</fullName>
    </recommendedName>
</protein>
<dbReference type="Proteomes" id="UP000391919">
    <property type="component" value="Unassembled WGS sequence"/>
</dbReference>
<reference evidence="2 3" key="1">
    <citation type="submission" date="2019-09" db="EMBL/GenBank/DDBJ databases">
        <title>Draft genome sequence of Bacillus sp. JC-7.</title>
        <authorList>
            <person name="Tanaka N."/>
            <person name="Shiwa Y."/>
            <person name="Fujita N."/>
            <person name="Tanasupawat S."/>
        </authorList>
    </citation>
    <scope>NUCLEOTIDE SEQUENCE [LARGE SCALE GENOMIC DNA]</scope>
    <source>
        <strain evidence="2 3">JC-7</strain>
    </source>
</reference>
<organism evidence="2 3">
    <name type="scientific">Weizmannia acidilactici</name>
    <dbReference type="NCBI Taxonomy" id="2607726"/>
    <lineage>
        <taxon>Bacteria</taxon>
        <taxon>Bacillati</taxon>
        <taxon>Bacillota</taxon>
        <taxon>Bacilli</taxon>
        <taxon>Bacillales</taxon>
        <taxon>Bacillaceae</taxon>
        <taxon>Heyndrickxia</taxon>
    </lineage>
</organism>
<evidence type="ECO:0008006" key="4">
    <source>
        <dbReference type="Google" id="ProtNLM"/>
    </source>
</evidence>
<comment type="caution">
    <text evidence="2">The sequence shown here is derived from an EMBL/GenBank/DDBJ whole genome shotgun (WGS) entry which is preliminary data.</text>
</comment>
<feature type="compositionally biased region" description="Basic and acidic residues" evidence="1">
    <location>
        <begin position="40"/>
        <end position="51"/>
    </location>
</feature>
<sequence>MAKRLICLFLIASLAGCFEESRDDAKPHPIETRQLSTTEKGGHVNQNDDRSSVTADIQKAKEAVWKMNGYIPHSVFINGKDMWVNVHTEYTLNHRERMEKESEIRDRLLKILPRYDIHVKIDVK</sequence>
<dbReference type="RefSeq" id="WP_151680094.1">
    <property type="nucleotide sequence ID" value="NZ_BKZP01000006.1"/>
</dbReference>
<dbReference type="EMBL" id="BKZQ01000007">
    <property type="protein sequence ID" value="GER69489.1"/>
    <property type="molecule type" value="Genomic_DNA"/>
</dbReference>
<accession>A0A5J4JDT8</accession>
<feature type="compositionally biased region" description="Basic and acidic residues" evidence="1">
    <location>
        <begin position="22"/>
        <end position="31"/>
    </location>
</feature>
<proteinExistence type="predicted"/>